<keyword evidence="2" id="KW-0012">Acyltransferase</keyword>
<evidence type="ECO:0000313" key="2">
    <source>
        <dbReference type="EMBL" id="THU77227.1"/>
    </source>
</evidence>
<dbReference type="GO" id="GO:0016747">
    <property type="term" value="F:acyltransferase activity, transferring groups other than amino-acyl groups"/>
    <property type="evidence" value="ECO:0007669"/>
    <property type="project" value="InterPro"/>
</dbReference>
<dbReference type="InterPro" id="IPR016181">
    <property type="entry name" value="Acyl_CoA_acyltransferase"/>
</dbReference>
<sequence length="182" mass="21058">MAFTTDRLRLRELRQSDKPQILALFNDYQVQESGGVDYTVPRGDQFFDRWSGWAKGCTFFSILETKDTDPSFIGFAALGMQYSRNRDAEFSIAIARSEWSKGYGTEVTKWMVDYAFKGLNMHRVSLNVSSINQKAIDLYQRSFREEGRRRGGKWAEGRWVDMLLMGITAEDFWGSEEVATRQ</sequence>
<keyword evidence="3" id="KW-1185">Reference proteome</keyword>
<dbReference type="SUPFAM" id="SSF55729">
    <property type="entry name" value="Acyl-CoA N-acyltransferases (Nat)"/>
    <property type="match status" value="1"/>
</dbReference>
<protein>
    <submittedName>
        <fullName evidence="2">Acyl-CoA N-acyltransferase</fullName>
    </submittedName>
</protein>
<dbReference type="Gene3D" id="3.40.630.30">
    <property type="match status" value="1"/>
</dbReference>
<dbReference type="AlphaFoldDB" id="A0A4S8KNL4"/>
<dbReference type="PANTHER" id="PTHR43415">
    <property type="entry name" value="SPERMIDINE N(1)-ACETYLTRANSFERASE"/>
    <property type="match status" value="1"/>
</dbReference>
<dbReference type="Proteomes" id="UP000297245">
    <property type="component" value="Unassembled WGS sequence"/>
</dbReference>
<dbReference type="PROSITE" id="PS51186">
    <property type="entry name" value="GNAT"/>
    <property type="match status" value="1"/>
</dbReference>
<evidence type="ECO:0000259" key="1">
    <source>
        <dbReference type="PROSITE" id="PS51186"/>
    </source>
</evidence>
<gene>
    <name evidence="2" type="ORF">K435DRAFT_770394</name>
</gene>
<evidence type="ECO:0000313" key="3">
    <source>
        <dbReference type="Proteomes" id="UP000297245"/>
    </source>
</evidence>
<reference evidence="2 3" key="1">
    <citation type="journal article" date="2019" name="Nat. Ecol. Evol.">
        <title>Megaphylogeny resolves global patterns of mushroom evolution.</title>
        <authorList>
            <person name="Varga T."/>
            <person name="Krizsan K."/>
            <person name="Foldi C."/>
            <person name="Dima B."/>
            <person name="Sanchez-Garcia M."/>
            <person name="Sanchez-Ramirez S."/>
            <person name="Szollosi G.J."/>
            <person name="Szarkandi J.G."/>
            <person name="Papp V."/>
            <person name="Albert L."/>
            <person name="Andreopoulos W."/>
            <person name="Angelini C."/>
            <person name="Antonin V."/>
            <person name="Barry K.W."/>
            <person name="Bougher N.L."/>
            <person name="Buchanan P."/>
            <person name="Buyck B."/>
            <person name="Bense V."/>
            <person name="Catcheside P."/>
            <person name="Chovatia M."/>
            <person name="Cooper J."/>
            <person name="Damon W."/>
            <person name="Desjardin D."/>
            <person name="Finy P."/>
            <person name="Geml J."/>
            <person name="Haridas S."/>
            <person name="Hughes K."/>
            <person name="Justo A."/>
            <person name="Karasinski D."/>
            <person name="Kautmanova I."/>
            <person name="Kiss B."/>
            <person name="Kocsube S."/>
            <person name="Kotiranta H."/>
            <person name="LaButti K.M."/>
            <person name="Lechner B.E."/>
            <person name="Liimatainen K."/>
            <person name="Lipzen A."/>
            <person name="Lukacs Z."/>
            <person name="Mihaltcheva S."/>
            <person name="Morgado L.N."/>
            <person name="Niskanen T."/>
            <person name="Noordeloos M.E."/>
            <person name="Ohm R.A."/>
            <person name="Ortiz-Santana B."/>
            <person name="Ovrebo C."/>
            <person name="Racz N."/>
            <person name="Riley R."/>
            <person name="Savchenko A."/>
            <person name="Shiryaev A."/>
            <person name="Soop K."/>
            <person name="Spirin V."/>
            <person name="Szebenyi C."/>
            <person name="Tomsovsky M."/>
            <person name="Tulloss R.E."/>
            <person name="Uehling J."/>
            <person name="Grigoriev I.V."/>
            <person name="Vagvolgyi C."/>
            <person name="Papp T."/>
            <person name="Martin F.M."/>
            <person name="Miettinen O."/>
            <person name="Hibbett D.S."/>
            <person name="Nagy L.G."/>
        </authorList>
    </citation>
    <scope>NUCLEOTIDE SEQUENCE [LARGE SCALE GENOMIC DNA]</scope>
    <source>
        <strain evidence="2 3">CBS 962.96</strain>
    </source>
</reference>
<dbReference type="InterPro" id="IPR000182">
    <property type="entry name" value="GNAT_dom"/>
</dbReference>
<dbReference type="PANTHER" id="PTHR43415:SF3">
    <property type="entry name" value="GNAT-FAMILY ACETYLTRANSFERASE"/>
    <property type="match status" value="1"/>
</dbReference>
<dbReference type="Pfam" id="PF13302">
    <property type="entry name" value="Acetyltransf_3"/>
    <property type="match status" value="1"/>
</dbReference>
<organism evidence="2 3">
    <name type="scientific">Dendrothele bispora (strain CBS 962.96)</name>
    <dbReference type="NCBI Taxonomy" id="1314807"/>
    <lineage>
        <taxon>Eukaryota</taxon>
        <taxon>Fungi</taxon>
        <taxon>Dikarya</taxon>
        <taxon>Basidiomycota</taxon>
        <taxon>Agaricomycotina</taxon>
        <taxon>Agaricomycetes</taxon>
        <taxon>Agaricomycetidae</taxon>
        <taxon>Agaricales</taxon>
        <taxon>Agaricales incertae sedis</taxon>
        <taxon>Dendrothele</taxon>
    </lineage>
</organism>
<proteinExistence type="predicted"/>
<keyword evidence="2" id="KW-0808">Transferase</keyword>
<dbReference type="EMBL" id="ML180508">
    <property type="protein sequence ID" value="THU77227.1"/>
    <property type="molecule type" value="Genomic_DNA"/>
</dbReference>
<dbReference type="OrthoDB" id="630895at2759"/>
<feature type="domain" description="N-acetyltransferase" evidence="1">
    <location>
        <begin position="8"/>
        <end position="170"/>
    </location>
</feature>
<name>A0A4S8KNL4_DENBC</name>
<accession>A0A4S8KNL4</accession>